<evidence type="ECO:0000256" key="2">
    <source>
        <dbReference type="ARBA" id="ARBA00017632"/>
    </source>
</evidence>
<feature type="compositionally biased region" description="Polar residues" evidence="13">
    <location>
        <begin position="7"/>
        <end position="31"/>
    </location>
</feature>
<dbReference type="InterPro" id="IPR036850">
    <property type="entry name" value="NDK-like_dom_sf"/>
</dbReference>
<evidence type="ECO:0000313" key="17">
    <source>
        <dbReference type="Proteomes" id="UP000320333"/>
    </source>
</evidence>
<dbReference type="PANTHER" id="PTHR46161:SF3">
    <property type="entry name" value="NUCLEOSIDE DIPHOSPHATE KINASE DDB_G0292928-RELATED"/>
    <property type="match status" value="1"/>
</dbReference>
<feature type="compositionally biased region" description="Polar residues" evidence="13">
    <location>
        <begin position="1282"/>
        <end position="1305"/>
    </location>
</feature>
<dbReference type="GO" id="GO:0005524">
    <property type="term" value="F:ATP binding"/>
    <property type="evidence" value="ECO:0007669"/>
    <property type="project" value="UniProtKB-KW"/>
</dbReference>
<dbReference type="InterPro" id="IPR023005">
    <property type="entry name" value="Nucleoside_diP_kinase_AS"/>
</dbReference>
<feature type="compositionally biased region" description="Low complexity" evidence="13">
    <location>
        <begin position="1313"/>
        <end position="1324"/>
    </location>
</feature>
<organism evidence="16 17">
    <name type="scientific">Chytriomyces confervae</name>
    <dbReference type="NCBI Taxonomy" id="246404"/>
    <lineage>
        <taxon>Eukaryota</taxon>
        <taxon>Fungi</taxon>
        <taxon>Fungi incertae sedis</taxon>
        <taxon>Chytridiomycota</taxon>
        <taxon>Chytridiomycota incertae sedis</taxon>
        <taxon>Chytridiomycetes</taxon>
        <taxon>Chytridiales</taxon>
        <taxon>Chytriomycetaceae</taxon>
        <taxon>Chytriomyces</taxon>
    </lineage>
</organism>
<dbReference type="PROSITE" id="PS51374">
    <property type="entry name" value="NDPK_LIKE"/>
    <property type="match status" value="6"/>
</dbReference>
<keyword evidence="5" id="KW-0479">Metal-binding</keyword>
<evidence type="ECO:0000256" key="10">
    <source>
        <dbReference type="ARBA" id="ARBA00023080"/>
    </source>
</evidence>
<dbReference type="SMART" id="SM00562">
    <property type="entry name" value="NDK"/>
    <property type="match status" value="6"/>
</dbReference>
<evidence type="ECO:0000259" key="15">
    <source>
        <dbReference type="SMART" id="SM00562"/>
    </source>
</evidence>
<keyword evidence="4" id="KW-0808">Transferase</keyword>
<feature type="binding site" evidence="11">
    <location>
        <position position="1185"/>
    </location>
    <ligand>
        <name>ATP</name>
        <dbReference type="ChEBI" id="CHEBI:30616"/>
    </ligand>
</feature>
<dbReference type="Proteomes" id="UP000320333">
    <property type="component" value="Unassembled WGS sequence"/>
</dbReference>
<evidence type="ECO:0000256" key="4">
    <source>
        <dbReference type="ARBA" id="ARBA00022679"/>
    </source>
</evidence>
<feature type="binding site" evidence="11">
    <location>
        <position position="1063"/>
    </location>
    <ligand>
        <name>ATP</name>
        <dbReference type="ChEBI" id="CHEBI:30616"/>
    </ligand>
</feature>
<dbReference type="GO" id="GO:0006228">
    <property type="term" value="P:UTP biosynthetic process"/>
    <property type="evidence" value="ECO:0007669"/>
    <property type="project" value="InterPro"/>
</dbReference>
<protein>
    <recommendedName>
        <fullName evidence="2">Nucleoside diphosphate kinase</fullName>
    </recommendedName>
</protein>
<dbReference type="PROSITE" id="PS00469">
    <property type="entry name" value="NDPK"/>
    <property type="match status" value="5"/>
</dbReference>
<keyword evidence="10" id="KW-0546">Nucleotide metabolism</keyword>
<evidence type="ECO:0000256" key="3">
    <source>
        <dbReference type="ARBA" id="ARBA00022490"/>
    </source>
</evidence>
<feature type="domain" description="Nucleoside diphosphate kinase-like" evidence="15">
    <location>
        <begin position="285"/>
        <end position="425"/>
    </location>
</feature>
<feature type="compositionally biased region" description="Polar residues" evidence="13">
    <location>
        <begin position="1350"/>
        <end position="1361"/>
    </location>
</feature>
<evidence type="ECO:0000256" key="8">
    <source>
        <dbReference type="ARBA" id="ARBA00022840"/>
    </source>
</evidence>
<feature type="binding site" evidence="11">
    <location>
        <position position="889"/>
    </location>
    <ligand>
        <name>ATP</name>
        <dbReference type="ChEBI" id="CHEBI:30616"/>
    </ligand>
</feature>
<dbReference type="OrthoDB" id="2162449at2759"/>
<feature type="transmembrane region" description="Helical" evidence="14">
    <location>
        <begin position="46"/>
        <end position="69"/>
    </location>
</feature>
<name>A0A507FK33_9FUNG</name>
<keyword evidence="14" id="KW-0812">Transmembrane</keyword>
<feature type="active site" description="Pros-phosphohistidine intermediate" evidence="11">
    <location>
        <position position="561"/>
    </location>
</feature>
<feature type="binding site" evidence="11">
    <location>
        <position position="1015"/>
    </location>
    <ligand>
        <name>ATP</name>
        <dbReference type="ChEBI" id="CHEBI:30616"/>
    </ligand>
</feature>
<dbReference type="Pfam" id="PF00334">
    <property type="entry name" value="NDK"/>
    <property type="match status" value="6"/>
</dbReference>
<feature type="domain" description="Nucleoside diphosphate kinase-like" evidence="15">
    <location>
        <begin position="644"/>
        <end position="783"/>
    </location>
</feature>
<feature type="compositionally biased region" description="Low complexity" evidence="13">
    <location>
        <begin position="1339"/>
        <end position="1348"/>
    </location>
</feature>
<dbReference type="Gene3D" id="3.30.70.141">
    <property type="entry name" value="Nucleoside diphosphate kinase-like domain"/>
    <property type="match status" value="6"/>
</dbReference>
<evidence type="ECO:0000256" key="9">
    <source>
        <dbReference type="ARBA" id="ARBA00022842"/>
    </source>
</evidence>
<evidence type="ECO:0000313" key="16">
    <source>
        <dbReference type="EMBL" id="TPX76674.1"/>
    </source>
</evidence>
<feature type="binding site" evidence="11">
    <location>
        <position position="652"/>
    </location>
    <ligand>
        <name>ATP</name>
        <dbReference type="ChEBI" id="CHEBI:30616"/>
    </ligand>
</feature>
<keyword evidence="3" id="KW-0963">Cytoplasm</keyword>
<reference evidence="16 17" key="1">
    <citation type="journal article" date="2019" name="Sci. Rep.">
        <title>Comparative genomics of chytrid fungi reveal insights into the obligate biotrophic and pathogenic lifestyle of Synchytrium endobioticum.</title>
        <authorList>
            <person name="van de Vossenberg B.T.L.H."/>
            <person name="Warris S."/>
            <person name="Nguyen H.D.T."/>
            <person name="van Gent-Pelzer M.P.E."/>
            <person name="Joly D.L."/>
            <person name="van de Geest H.C."/>
            <person name="Bonants P.J.M."/>
            <person name="Smith D.S."/>
            <person name="Levesque C.A."/>
            <person name="van der Lee T.A.J."/>
        </authorList>
    </citation>
    <scope>NUCLEOTIDE SEQUENCE [LARGE SCALE GENOMIC DNA]</scope>
    <source>
        <strain evidence="16 17">CBS 675.73</strain>
    </source>
</reference>
<dbReference type="GO" id="GO:0004550">
    <property type="term" value="F:nucleoside diphosphate kinase activity"/>
    <property type="evidence" value="ECO:0007669"/>
    <property type="project" value="InterPro"/>
</dbReference>
<proteinExistence type="inferred from homology"/>
<dbReference type="EMBL" id="QEAP01000040">
    <property type="protein sequence ID" value="TPX76674.1"/>
    <property type="molecule type" value="Genomic_DNA"/>
</dbReference>
<feature type="region of interest" description="Disordered" evidence="13">
    <location>
        <begin position="1"/>
        <end position="31"/>
    </location>
</feature>
<dbReference type="GO" id="GO:0046872">
    <property type="term" value="F:metal ion binding"/>
    <property type="evidence" value="ECO:0007669"/>
    <property type="project" value="UniProtKB-KW"/>
</dbReference>
<dbReference type="PRINTS" id="PR01243">
    <property type="entry name" value="NUCDPKINASE"/>
</dbReference>
<dbReference type="PANTHER" id="PTHR46161">
    <property type="entry name" value="NUCLEOSIDE DIPHOSPHATE KINASE"/>
    <property type="match status" value="1"/>
</dbReference>
<feature type="binding site" evidence="11">
    <location>
        <position position="875"/>
    </location>
    <ligand>
        <name>ATP</name>
        <dbReference type="ChEBI" id="CHEBI:30616"/>
    </ligand>
</feature>
<accession>A0A507FK33</accession>
<feature type="active site" description="Pros-phosphohistidine intermediate" evidence="11">
    <location>
        <position position="1218"/>
    </location>
</feature>
<evidence type="ECO:0000256" key="12">
    <source>
        <dbReference type="RuleBase" id="RU004011"/>
    </source>
</evidence>
<dbReference type="GO" id="GO:0006183">
    <property type="term" value="P:GTP biosynthetic process"/>
    <property type="evidence" value="ECO:0007669"/>
    <property type="project" value="InterPro"/>
</dbReference>
<keyword evidence="14" id="KW-0472">Membrane</keyword>
<keyword evidence="14" id="KW-1133">Transmembrane helix</keyword>
<dbReference type="SUPFAM" id="SSF54919">
    <property type="entry name" value="Nucleoside diphosphate kinase, NDK"/>
    <property type="match status" value="6"/>
</dbReference>
<evidence type="ECO:0000256" key="14">
    <source>
        <dbReference type="SAM" id="Phobius"/>
    </source>
</evidence>
<feature type="binding site" evidence="11">
    <location>
        <position position="869"/>
    </location>
    <ligand>
        <name>ATP</name>
        <dbReference type="ChEBI" id="CHEBI:30616"/>
    </ligand>
</feature>
<feature type="active site" description="Pros-phosphohistidine intermediate" evidence="11">
    <location>
        <position position="1076"/>
    </location>
</feature>
<feature type="binding site" evidence="11">
    <location>
        <position position="733"/>
    </location>
    <ligand>
        <name>ATP</name>
        <dbReference type="ChEBI" id="CHEBI:30616"/>
    </ligand>
</feature>
<feature type="binding site" evidence="11">
    <location>
        <position position="1073"/>
    </location>
    <ligand>
        <name>ATP</name>
        <dbReference type="ChEBI" id="CHEBI:30616"/>
    </ligand>
</feature>
<feature type="binding site" evidence="11">
    <location>
        <position position="699"/>
    </location>
    <ligand>
        <name>ATP</name>
        <dbReference type="ChEBI" id="CHEBI:30616"/>
    </ligand>
</feature>
<evidence type="ECO:0000256" key="6">
    <source>
        <dbReference type="ARBA" id="ARBA00022741"/>
    </source>
</evidence>
<comment type="similarity">
    <text evidence="1 11 12">Belongs to the NDK family.</text>
</comment>
<evidence type="ECO:0000256" key="1">
    <source>
        <dbReference type="ARBA" id="ARBA00008142"/>
    </source>
</evidence>
<feature type="binding site" evidence="11">
    <location>
        <position position="1049"/>
    </location>
    <ligand>
        <name>ATP</name>
        <dbReference type="ChEBI" id="CHEBI:30616"/>
    </ligand>
</feature>
<evidence type="ECO:0000256" key="13">
    <source>
        <dbReference type="SAM" id="MobiDB-lite"/>
    </source>
</evidence>
<feature type="binding site" evidence="11">
    <location>
        <position position="727"/>
    </location>
    <ligand>
        <name>ATP</name>
        <dbReference type="ChEBI" id="CHEBI:30616"/>
    </ligand>
</feature>
<dbReference type="STRING" id="246404.A0A507FK33"/>
<comment type="caution">
    <text evidence="16">The sequence shown here is derived from an EMBL/GenBank/DDBJ whole genome shotgun (WGS) entry which is preliminary data.</text>
</comment>
<feature type="binding site" evidence="11">
    <location>
        <position position="1043"/>
    </location>
    <ligand>
        <name>ATP</name>
        <dbReference type="ChEBI" id="CHEBI:30616"/>
    </ligand>
</feature>
<keyword evidence="7 16" id="KW-0418">Kinase</keyword>
<keyword evidence="9" id="KW-0460">Magnesium</keyword>
<keyword evidence="6" id="KW-0547">Nucleotide-binding</keyword>
<dbReference type="InterPro" id="IPR001564">
    <property type="entry name" value="Nucleoside_diP_kinase"/>
</dbReference>
<gene>
    <name evidence="16" type="primary">YNK1B</name>
    <name evidence="16" type="ORF">CcCBS67573_g02074</name>
</gene>
<feature type="active site" description="Pros-phosphohistidine intermediate" evidence="11">
    <location>
        <position position="760"/>
    </location>
</feature>
<feature type="binding site" evidence="11">
    <location>
        <position position="1215"/>
    </location>
    <ligand>
        <name>ATP</name>
        <dbReference type="ChEBI" id="CHEBI:30616"/>
    </ligand>
</feature>
<keyword evidence="17" id="KW-1185">Reference proteome</keyword>
<comment type="caution">
    <text evidence="11">Lacks conserved residue(s) required for the propagation of feature annotation.</text>
</comment>
<feature type="binding site" evidence="11">
    <location>
        <position position="747"/>
    </location>
    <ligand>
        <name>ATP</name>
        <dbReference type="ChEBI" id="CHEBI:30616"/>
    </ligand>
</feature>
<feature type="binding site" evidence="11">
    <location>
        <position position="1110"/>
    </location>
    <ligand>
        <name>ATP</name>
        <dbReference type="ChEBI" id="CHEBI:30616"/>
    </ligand>
</feature>
<evidence type="ECO:0000256" key="5">
    <source>
        <dbReference type="ARBA" id="ARBA00022723"/>
    </source>
</evidence>
<feature type="compositionally biased region" description="Low complexity" evidence="13">
    <location>
        <begin position="1362"/>
        <end position="1375"/>
    </location>
</feature>
<sequence>MRRSRKSTAGTAQPRKQSTQGNAFDASGSTRKSLPRTGFFRTLGNCLFVARTFAVLVPALTALLVYYLLRSDAVPPDIQHQQPEANLESHTVDNCCFPPGFQLPSTTTHAYQMAEFGRKGEPAAPVLASSDEEFVALLSKPNQLRVMDVYSKFAGPCEPMAAIFKRLKQENGDKIAFVQNRILVKIIRGANAPLIERTIKEQIDLHNKNEPHRQIMLDSTTQPIASLLAPDAPLQDTAPQESDDKSKFSKETIPSVVYKAPSRASVSESSFNIPTTTPLNDPATAEHTLALLKPDAMMPSILENVIALLHHHRFDVMQVKKLWLNREQAIELYKEAEGKDYFDRLIDYVTCAPVLALDLAKDGGIDAWRDVVGPRDPKDAKSDAPKSLRGLYGQDRLMNSFHASDGPVSAARELAYIFNSETPFNVMDFNPPASPKSSQSNGLPQKTLAVIKPEAMAMEKIDQIIARIVARGYQVAKKDEGLINVERAQELSVEFLETPMFEESVQALMSGPVLSLMLKGENVIEGWMEMLGPSDPEDARKLFPMSLRAQYGLTLTTNGVHGSQTMDVAIQQLQSFFPHYLNTSASRTSIFKTPMGSLQASRAGSKAHLASSALRASVDMLETQRNAMKAANTANVAVELPPPVQRTLALIKPDVYPDKKDAIMEMIRADGFTVIEEREVQFDMQKAQEFYKEHAEKGFYGELTTWMSSGPIYAMVLEKNEGIKAWRSLAGPTNSNKAREESPSSVRATFGTDGTHNAVHGSDSPASATREIGIVFGAEVSSVPERQRTLALIKPDVYPTKKDEIIAKIKLDGFKIVKESEVHFTKEKAQEFYHEHEGKGFYEELTTWMSSAPIYAMVLEKEAGVKAWRNLAGPTNSNTARETAAYSLRAMFGTDGSLNAVHGSDSPTSAAREIHVVFGDDVSPQATSSPRTSEAKPQAHSGLGHIASVAALPVELPPPVQRTLALIKPDVYPDKKDAIMEMIRADGFTVIEEREVQFDMQKAQEFYKEHAEKGFYGELTTWMSSGPIYAMVLEKNEGIKAWRSLAGPTNSNKAREESPSSVRATFGTDGTHNAVHGSDSPASATREIGIVFGAEVSSVPERQRTLALIKPDVYPTKKDEIIAKIKLDGFKIIKESEVHFTKEKAQEFYHEHEGKGFYEELTTWMSSAPIYAMVLEKEAGVKAWRNLAGPTNSNTARETAAYSLRAMFGTDGSLNAVHGSDSPTSAAREIHVVFGDEVSPVADGASLNASNVKSIPASKAVSNSASRALSAATSPDGHDANATKSKGVSKVASQAAISSPGTRITSAAGGAGASEAKSSSGSKVVSKVASKAEVSQAASRIASASVVAENTGSPHTANTKPSSKVASKVASKVVSTAGSRAASAQVMPADASPAADA</sequence>
<feature type="binding site" evidence="11">
    <location>
        <position position="1205"/>
    </location>
    <ligand>
        <name>ATP</name>
        <dbReference type="ChEBI" id="CHEBI:30616"/>
    </ligand>
</feature>
<feature type="domain" description="Nucleoside diphosphate kinase-like" evidence="15">
    <location>
        <begin position="786"/>
        <end position="925"/>
    </location>
</feature>
<feature type="binding site" evidence="11">
    <location>
        <position position="1191"/>
    </location>
    <ligand>
        <name>ATP</name>
        <dbReference type="ChEBI" id="CHEBI:30616"/>
    </ligand>
</feature>
<dbReference type="GO" id="GO:0006241">
    <property type="term" value="P:CTP biosynthetic process"/>
    <property type="evidence" value="ECO:0007669"/>
    <property type="project" value="InterPro"/>
</dbReference>
<feature type="binding site" evidence="11">
    <location>
        <position position="899"/>
    </location>
    <ligand>
        <name>ATP</name>
        <dbReference type="ChEBI" id="CHEBI:30616"/>
    </ligand>
</feature>
<feature type="active site" description="Pros-phosphohistidine intermediate" evidence="11">
    <location>
        <position position="902"/>
    </location>
</feature>
<evidence type="ECO:0000256" key="11">
    <source>
        <dbReference type="PROSITE-ProRule" id="PRU00706"/>
    </source>
</evidence>
<feature type="binding site" evidence="11">
    <location>
        <position position="968"/>
    </location>
    <ligand>
        <name>ATP</name>
        <dbReference type="ChEBI" id="CHEBI:30616"/>
    </ligand>
</feature>
<keyword evidence="8" id="KW-0067">ATP-binding</keyword>
<dbReference type="InterPro" id="IPR034907">
    <property type="entry name" value="NDK-like_dom"/>
</dbReference>
<feature type="binding site" evidence="11">
    <location>
        <position position="794"/>
    </location>
    <ligand>
        <name>ATP</name>
        <dbReference type="ChEBI" id="CHEBI:30616"/>
    </ligand>
</feature>
<feature type="domain" description="Nucleoside diphosphate kinase-like" evidence="15">
    <location>
        <begin position="960"/>
        <end position="1099"/>
    </location>
</feature>
<evidence type="ECO:0000256" key="7">
    <source>
        <dbReference type="ARBA" id="ARBA00022777"/>
    </source>
</evidence>
<feature type="region of interest" description="Disordered" evidence="13">
    <location>
        <begin position="1339"/>
        <end position="1397"/>
    </location>
</feature>
<feature type="binding site" evidence="11">
    <location>
        <position position="841"/>
    </location>
    <ligand>
        <name>ATP</name>
        <dbReference type="ChEBI" id="CHEBI:30616"/>
    </ligand>
</feature>
<feature type="binding site" evidence="11">
    <location>
        <position position="757"/>
    </location>
    <ligand>
        <name>ATP</name>
        <dbReference type="ChEBI" id="CHEBI:30616"/>
    </ligand>
</feature>
<feature type="active site" description="Pros-phosphohistidine intermediate" evidence="11">
    <location>
        <position position="402"/>
    </location>
</feature>
<feature type="region of interest" description="Disordered" evidence="13">
    <location>
        <begin position="1269"/>
        <end position="1324"/>
    </location>
</feature>
<feature type="binding site" evidence="11">
    <location>
        <position position="1157"/>
    </location>
    <ligand>
        <name>ATP</name>
        <dbReference type="ChEBI" id="CHEBI:30616"/>
    </ligand>
</feature>
<feature type="domain" description="Nucleoside diphosphate kinase-like" evidence="15">
    <location>
        <begin position="1102"/>
        <end position="1241"/>
    </location>
</feature>
<feature type="domain" description="Nucleoside diphosphate kinase-like" evidence="15">
    <location>
        <begin position="444"/>
        <end position="582"/>
    </location>
</feature>